<name>A0A6G0SVS5_APHGL</name>
<evidence type="ECO:0000313" key="2">
    <source>
        <dbReference type="Proteomes" id="UP000475862"/>
    </source>
</evidence>
<dbReference type="AlphaFoldDB" id="A0A6G0SVS5"/>
<evidence type="ECO:0000313" key="1">
    <source>
        <dbReference type="EMBL" id="KAE9522195.1"/>
    </source>
</evidence>
<accession>A0A6G0SVS5</accession>
<organism evidence="1 2">
    <name type="scientific">Aphis glycines</name>
    <name type="common">Soybean aphid</name>
    <dbReference type="NCBI Taxonomy" id="307491"/>
    <lineage>
        <taxon>Eukaryota</taxon>
        <taxon>Metazoa</taxon>
        <taxon>Ecdysozoa</taxon>
        <taxon>Arthropoda</taxon>
        <taxon>Hexapoda</taxon>
        <taxon>Insecta</taxon>
        <taxon>Pterygota</taxon>
        <taxon>Neoptera</taxon>
        <taxon>Paraneoptera</taxon>
        <taxon>Hemiptera</taxon>
        <taxon>Sternorrhyncha</taxon>
        <taxon>Aphidomorpha</taxon>
        <taxon>Aphidoidea</taxon>
        <taxon>Aphididae</taxon>
        <taxon>Aphidini</taxon>
        <taxon>Aphis</taxon>
        <taxon>Aphis</taxon>
    </lineage>
</organism>
<proteinExistence type="predicted"/>
<dbReference type="EMBL" id="VYZN01001597">
    <property type="protein sequence ID" value="KAE9522195.1"/>
    <property type="molecule type" value="Genomic_DNA"/>
</dbReference>
<protein>
    <submittedName>
        <fullName evidence="1">Uncharacterized protein</fullName>
    </submittedName>
</protein>
<feature type="non-terminal residue" evidence="1">
    <location>
        <position position="1"/>
    </location>
</feature>
<dbReference type="Proteomes" id="UP000475862">
    <property type="component" value="Unassembled WGS sequence"/>
</dbReference>
<keyword evidence="2" id="KW-1185">Reference proteome</keyword>
<gene>
    <name evidence="1" type="ORF">AGLY_017455</name>
</gene>
<comment type="caution">
    <text evidence="1">The sequence shown here is derived from an EMBL/GenBank/DDBJ whole genome shotgun (WGS) entry which is preliminary data.</text>
</comment>
<reference evidence="1 2" key="1">
    <citation type="submission" date="2019-08" db="EMBL/GenBank/DDBJ databases">
        <title>The genome of the soybean aphid Biotype 1, its phylome, world population structure and adaptation to the North American continent.</title>
        <authorList>
            <person name="Giordano R."/>
            <person name="Donthu R.K."/>
            <person name="Hernandez A.G."/>
            <person name="Wright C.L."/>
            <person name="Zimin A.V."/>
        </authorList>
    </citation>
    <scope>NUCLEOTIDE SEQUENCE [LARGE SCALE GENOMIC DNA]</scope>
    <source>
        <tissue evidence="1">Whole aphids</tissue>
    </source>
</reference>
<sequence>CLSATVALPPFLSACTCLLVNDVSIKVRNSNSKRSDECIDFTMMYVFVCVCVSVYSITNRNNASISNFGGGFRWKSEYLWCIIEVKSKHFPTVFKKIEKNKKKMTEKRELLRKTSFRPNRFFYMVVIQKLITTTEIFDFYANFFLKCRSNSYEICRKRENLQLILKLKNYKKCCVFLQEAIEKTRSIIIGKILMSIKYFWPNKNTLKLYTKILIYYSYSTIFFSLAFEVQILTKIRQNHEYLQIIFVLQNSFASKSFRDLKRYYRKNVLSALKKVGKWVPLYCTLGGGVDLGLGIIVYEKRFWNGGMIFSDLDIFYINIAIYSNLKQIFYFSIRTHLQKAWLINFSKNIAYIPKVSTKTSLVMLKGKYSPELRLFLWFEHYDLYSDTNIEFQFLVLVKLNVIPCCFYCILLTWCNQLSNNQVISLIYQRSCLHSKPNETSYLSFRQVVSGYELNIKRNLHV</sequence>